<feature type="signal peptide" evidence="2">
    <location>
        <begin position="1"/>
        <end position="21"/>
    </location>
</feature>
<dbReference type="PANTHER" id="PTHR43048:SF5">
    <property type="entry name" value="BLR5325 PROTEIN"/>
    <property type="match status" value="1"/>
</dbReference>
<dbReference type="EMBL" id="JAHFVK010000001">
    <property type="protein sequence ID" value="MBT2134267.1"/>
    <property type="molecule type" value="Genomic_DNA"/>
</dbReference>
<accession>A0ABS5W3C9</accession>
<dbReference type="PANTHER" id="PTHR43048">
    <property type="entry name" value="METHYLMALONYL-COA EPIMERASE"/>
    <property type="match status" value="1"/>
</dbReference>
<evidence type="ECO:0000256" key="1">
    <source>
        <dbReference type="ARBA" id="ARBA00022723"/>
    </source>
</evidence>
<dbReference type="InterPro" id="IPR051785">
    <property type="entry name" value="MMCE/EMCE_epimerase"/>
</dbReference>
<dbReference type="Pfam" id="PF00903">
    <property type="entry name" value="Glyoxalase"/>
    <property type="match status" value="1"/>
</dbReference>
<keyword evidence="2" id="KW-0732">Signal</keyword>
<dbReference type="InterPro" id="IPR004360">
    <property type="entry name" value="Glyas_Fos-R_dOase_dom"/>
</dbReference>
<organism evidence="4 5">
    <name type="scientific">Croceibacterium selenioxidans</name>
    <dbReference type="NCBI Taxonomy" id="2838833"/>
    <lineage>
        <taxon>Bacteria</taxon>
        <taxon>Pseudomonadati</taxon>
        <taxon>Pseudomonadota</taxon>
        <taxon>Alphaproteobacteria</taxon>
        <taxon>Sphingomonadales</taxon>
        <taxon>Erythrobacteraceae</taxon>
        <taxon>Croceibacterium</taxon>
    </lineage>
</organism>
<feature type="domain" description="VOC" evidence="3">
    <location>
        <begin position="31"/>
        <end position="162"/>
    </location>
</feature>
<evidence type="ECO:0000259" key="3">
    <source>
        <dbReference type="PROSITE" id="PS51819"/>
    </source>
</evidence>
<evidence type="ECO:0000256" key="2">
    <source>
        <dbReference type="SAM" id="SignalP"/>
    </source>
</evidence>
<evidence type="ECO:0000313" key="4">
    <source>
        <dbReference type="EMBL" id="MBT2134267.1"/>
    </source>
</evidence>
<dbReference type="SUPFAM" id="SSF54593">
    <property type="entry name" value="Glyoxalase/Bleomycin resistance protein/Dihydroxybiphenyl dioxygenase"/>
    <property type="match status" value="1"/>
</dbReference>
<dbReference type="PROSITE" id="PS51819">
    <property type="entry name" value="VOC"/>
    <property type="match status" value="1"/>
</dbReference>
<gene>
    <name evidence="4" type="ORF">KK137_07985</name>
</gene>
<dbReference type="Proteomes" id="UP000811255">
    <property type="component" value="Unassembled WGS sequence"/>
</dbReference>
<reference evidence="4 5" key="1">
    <citation type="submission" date="2021-05" db="EMBL/GenBank/DDBJ databases">
        <title>Croceibacterium sp. LX-88 genome sequence.</title>
        <authorList>
            <person name="Luo X."/>
        </authorList>
    </citation>
    <scope>NUCLEOTIDE SEQUENCE [LARGE SCALE GENOMIC DNA]</scope>
    <source>
        <strain evidence="4 5">LX-88</strain>
    </source>
</reference>
<dbReference type="InterPro" id="IPR037523">
    <property type="entry name" value="VOC_core"/>
</dbReference>
<dbReference type="Gene3D" id="3.10.180.10">
    <property type="entry name" value="2,3-Dihydroxybiphenyl 1,2-Dioxygenase, domain 1"/>
    <property type="match status" value="1"/>
</dbReference>
<proteinExistence type="predicted"/>
<dbReference type="RefSeq" id="WP_214535599.1">
    <property type="nucleotide sequence ID" value="NZ_JAHFVK010000001.1"/>
</dbReference>
<keyword evidence="1" id="KW-0479">Metal-binding</keyword>
<feature type="chain" id="PRO_5047133514" evidence="2">
    <location>
        <begin position="22"/>
        <end position="163"/>
    </location>
</feature>
<comment type="caution">
    <text evidence="4">The sequence shown here is derived from an EMBL/GenBank/DDBJ whole genome shotgun (WGS) entry which is preliminary data.</text>
</comment>
<name>A0ABS5W3C9_9SPHN</name>
<dbReference type="InterPro" id="IPR029068">
    <property type="entry name" value="Glyas_Bleomycin-R_OHBP_Dase"/>
</dbReference>
<sequence>MNRLRISLALAALGLAVPASAQGPEFSAGLQFNPFMVAISVADIEKETAWFVDNLGFTVEKDASLRDGAVHFRWLINGNQRIELIQLADSQPAATRPKPPGHAAVRGITQVTLETSDIEAVKVALANKGVTPTLDITEVAPLGIKVMYLLDPEGNAIEIAQKV</sequence>
<keyword evidence="5" id="KW-1185">Reference proteome</keyword>
<evidence type="ECO:0000313" key="5">
    <source>
        <dbReference type="Proteomes" id="UP000811255"/>
    </source>
</evidence>
<protein>
    <submittedName>
        <fullName evidence="4">VOC family protein</fullName>
    </submittedName>
</protein>